<keyword evidence="2" id="KW-1185">Reference proteome</keyword>
<dbReference type="SUPFAM" id="SSF51004">
    <property type="entry name" value="C-terminal (heme d1) domain of cytochrome cd1-nitrite reductase"/>
    <property type="match status" value="1"/>
</dbReference>
<dbReference type="Gene3D" id="2.130.10.10">
    <property type="entry name" value="YVTN repeat-like/Quinoprotein amine dehydrogenase"/>
    <property type="match status" value="1"/>
</dbReference>
<dbReference type="InterPro" id="IPR015943">
    <property type="entry name" value="WD40/YVTN_repeat-like_dom_sf"/>
</dbReference>
<dbReference type="EMBL" id="QJJS01000007">
    <property type="protein sequence ID" value="PXW96121.1"/>
    <property type="molecule type" value="Genomic_DNA"/>
</dbReference>
<dbReference type="Pfam" id="PF07433">
    <property type="entry name" value="DUF1513"/>
    <property type="match status" value="1"/>
</dbReference>
<gene>
    <name evidence="1" type="ORF">C7444_10727</name>
</gene>
<dbReference type="InterPro" id="IPR006311">
    <property type="entry name" value="TAT_signal"/>
</dbReference>
<dbReference type="InterPro" id="IPR008311">
    <property type="entry name" value="UCP028101"/>
</dbReference>
<proteinExistence type="predicted"/>
<accession>A0A318H070</accession>
<dbReference type="Proteomes" id="UP000247811">
    <property type="component" value="Unassembled WGS sequence"/>
</dbReference>
<dbReference type="OrthoDB" id="5624218at2"/>
<dbReference type="PROSITE" id="PS51318">
    <property type="entry name" value="TAT"/>
    <property type="match status" value="1"/>
</dbReference>
<evidence type="ECO:0000313" key="1">
    <source>
        <dbReference type="EMBL" id="PXW96121.1"/>
    </source>
</evidence>
<evidence type="ECO:0008006" key="3">
    <source>
        <dbReference type="Google" id="ProtNLM"/>
    </source>
</evidence>
<organism evidence="1 2">
    <name type="scientific">Sphaerotilus hippei</name>
    <dbReference type="NCBI Taxonomy" id="744406"/>
    <lineage>
        <taxon>Bacteria</taxon>
        <taxon>Pseudomonadati</taxon>
        <taxon>Pseudomonadota</taxon>
        <taxon>Betaproteobacteria</taxon>
        <taxon>Burkholderiales</taxon>
        <taxon>Sphaerotilaceae</taxon>
        <taxon>Sphaerotilus</taxon>
    </lineage>
</organism>
<dbReference type="AlphaFoldDB" id="A0A318H070"/>
<dbReference type="RefSeq" id="WP_110400549.1">
    <property type="nucleotide sequence ID" value="NZ_QJJS01000007.1"/>
</dbReference>
<name>A0A318H070_9BURK</name>
<sequence>MTATDAGRRRWLRAALSAGAGLGLGLGCGLVAATPGRRGEPRWAAAWNGPSGHQVGLLARAADGRWRVEASVAVPTRSHGLTALPDGSLLTIARRPGDWLLRWHPDRRHEQLVWNDAGSTFNGHAVLLPGGRQLLTSETDTELDQGRLVLRRLDTLEPLQRWATGGRDPHQLLVAEEGRSVWVANGGVASQPETGRARVADATLDSSIVRLDLRSGQPLGHWTLDDPWLSLRHLAWHAGSRTLGVALQAEHPQASRRPDAPVLALLDVAQDRLSCPQAPRAMAGYGGDICATPRGFAVSSPRAHRVAFWDHAGQPDGELQLPEACALSYSDAGLLVGVRQGGLRRPAEVPDSPGPTLAAADALPFSPDNHWIRWR</sequence>
<evidence type="ECO:0000313" key="2">
    <source>
        <dbReference type="Proteomes" id="UP000247811"/>
    </source>
</evidence>
<comment type="caution">
    <text evidence="1">The sequence shown here is derived from an EMBL/GenBank/DDBJ whole genome shotgun (WGS) entry which is preliminary data.</text>
</comment>
<reference evidence="1 2" key="1">
    <citation type="submission" date="2018-05" db="EMBL/GenBank/DDBJ databases">
        <title>Genomic Encyclopedia of Type Strains, Phase IV (KMG-IV): sequencing the most valuable type-strain genomes for metagenomic binning, comparative biology and taxonomic classification.</title>
        <authorList>
            <person name="Goeker M."/>
        </authorList>
    </citation>
    <scope>NUCLEOTIDE SEQUENCE [LARGE SCALE GENOMIC DNA]</scope>
    <source>
        <strain evidence="1 2">DSM 566</strain>
    </source>
</reference>
<protein>
    <recommendedName>
        <fullName evidence="3">DUF1513 domain-containing protein</fullName>
    </recommendedName>
</protein>
<dbReference type="InterPro" id="IPR011048">
    <property type="entry name" value="Haem_d1_sf"/>
</dbReference>